<keyword evidence="5 8" id="KW-0472">Membrane</keyword>
<reference evidence="9 10" key="1">
    <citation type="submission" date="2023-01" db="EMBL/GenBank/DDBJ databases">
        <title>Analysis of 21 Apiospora genomes using comparative genomics revels a genus with tremendous synthesis potential of carbohydrate active enzymes and secondary metabolites.</title>
        <authorList>
            <person name="Sorensen T."/>
        </authorList>
    </citation>
    <scope>NUCLEOTIDE SEQUENCE [LARGE SCALE GENOMIC DNA]</scope>
    <source>
        <strain evidence="9 10">CBS 114990</strain>
    </source>
</reference>
<feature type="compositionally biased region" description="Low complexity" evidence="7">
    <location>
        <begin position="240"/>
        <end position="253"/>
    </location>
</feature>
<gene>
    <name evidence="9" type="ORF">PG997_015100</name>
</gene>
<dbReference type="GeneID" id="92052474"/>
<protein>
    <recommendedName>
        <fullName evidence="11">Phospholipid/glycerol acyltransferase domain-containing protein</fullName>
    </recommendedName>
</protein>
<comment type="caution">
    <text evidence="9">The sequence shown here is derived from an EMBL/GenBank/DDBJ whole genome shotgun (WGS) entry which is preliminary data.</text>
</comment>
<evidence type="ECO:0000256" key="7">
    <source>
        <dbReference type="SAM" id="MobiDB-lite"/>
    </source>
</evidence>
<dbReference type="Proteomes" id="UP001433268">
    <property type="component" value="Unassembled WGS sequence"/>
</dbReference>
<evidence type="ECO:0000313" key="10">
    <source>
        <dbReference type="Proteomes" id="UP001433268"/>
    </source>
</evidence>
<evidence type="ECO:0000256" key="8">
    <source>
        <dbReference type="SAM" id="Phobius"/>
    </source>
</evidence>
<dbReference type="RefSeq" id="XP_066661602.1">
    <property type="nucleotide sequence ID" value="XM_066819414.1"/>
</dbReference>
<evidence type="ECO:0000256" key="1">
    <source>
        <dbReference type="ARBA" id="ARBA00022679"/>
    </source>
</evidence>
<dbReference type="EMBL" id="JAQQWN010000010">
    <property type="protein sequence ID" value="KAK8063003.1"/>
    <property type="molecule type" value="Genomic_DNA"/>
</dbReference>
<feature type="region of interest" description="Disordered" evidence="7">
    <location>
        <begin position="240"/>
        <end position="273"/>
    </location>
</feature>
<sequence length="314" mass="34861">MEKYTQYRDRSTGISPFMPHKTPTSTTSLILHAFIFTFRLPLFLFYSAVYFLLLTHLPLPVFARKLLLWGLLGIPGIWWVDLQLDGVKRGSLSQQPPNRVPHPGSVIAAQFTSPVDAIYLAAIFDPVFTVSYPGTTKVRQVSLLSAILLALGPQNRHRAVVVFPECSTTNGKGILPFSPSLLSAPQDAPIFPVSMRYTPQDITTPVPGAYFSFLWNLLSRPTHLIRVRIAEAVTNRDIVGSSTDSSMMTPSPGENSEDDDDYFGAGEEKPTPEQYRVLDRVGEALARLGRNKRVGLTLKDKAAFIEAWSKNGKR</sequence>
<dbReference type="PANTHER" id="PTHR23063">
    <property type="entry name" value="PHOSPHOLIPID ACYLTRANSFERASE"/>
    <property type="match status" value="1"/>
</dbReference>
<keyword evidence="6" id="KW-0012">Acyltransferase</keyword>
<keyword evidence="1" id="KW-0808">Transferase</keyword>
<keyword evidence="4" id="KW-0443">Lipid metabolism</keyword>
<organism evidence="9 10">
    <name type="scientific">Apiospora hydei</name>
    <dbReference type="NCBI Taxonomy" id="1337664"/>
    <lineage>
        <taxon>Eukaryota</taxon>
        <taxon>Fungi</taxon>
        <taxon>Dikarya</taxon>
        <taxon>Ascomycota</taxon>
        <taxon>Pezizomycotina</taxon>
        <taxon>Sordariomycetes</taxon>
        <taxon>Xylariomycetidae</taxon>
        <taxon>Amphisphaeriales</taxon>
        <taxon>Apiosporaceae</taxon>
        <taxon>Apiospora</taxon>
    </lineage>
</organism>
<evidence type="ECO:0000256" key="5">
    <source>
        <dbReference type="ARBA" id="ARBA00023136"/>
    </source>
</evidence>
<accession>A0ABR1UYX8</accession>
<name>A0ABR1UYX8_9PEZI</name>
<keyword evidence="3 8" id="KW-1133">Transmembrane helix</keyword>
<keyword evidence="10" id="KW-1185">Reference proteome</keyword>
<dbReference type="PANTHER" id="PTHR23063:SF60">
    <property type="entry name" value="LYSOPHOSPHATIDIC ACID:OLEOYL-COA ACYLTRANSFERASE 1"/>
    <property type="match status" value="1"/>
</dbReference>
<evidence type="ECO:0000256" key="2">
    <source>
        <dbReference type="ARBA" id="ARBA00022692"/>
    </source>
</evidence>
<evidence type="ECO:0000313" key="9">
    <source>
        <dbReference type="EMBL" id="KAK8063003.1"/>
    </source>
</evidence>
<evidence type="ECO:0000256" key="3">
    <source>
        <dbReference type="ARBA" id="ARBA00022989"/>
    </source>
</evidence>
<keyword evidence="2 8" id="KW-0812">Transmembrane</keyword>
<proteinExistence type="predicted"/>
<evidence type="ECO:0000256" key="6">
    <source>
        <dbReference type="ARBA" id="ARBA00023315"/>
    </source>
</evidence>
<evidence type="ECO:0000256" key="4">
    <source>
        <dbReference type="ARBA" id="ARBA00023098"/>
    </source>
</evidence>
<evidence type="ECO:0008006" key="11">
    <source>
        <dbReference type="Google" id="ProtNLM"/>
    </source>
</evidence>
<feature type="transmembrane region" description="Helical" evidence="8">
    <location>
        <begin position="29"/>
        <end position="54"/>
    </location>
</feature>